<evidence type="ECO:0000259" key="5">
    <source>
        <dbReference type="Pfam" id="PF07730"/>
    </source>
</evidence>
<feature type="domain" description="Signal transduction histidine kinase subgroup 3 dimerisation and phosphoacceptor" evidence="5">
    <location>
        <begin position="376"/>
        <end position="430"/>
    </location>
</feature>
<dbReference type="EC" id="2.7.13.3" evidence="6"/>
<dbReference type="GO" id="GO:0004673">
    <property type="term" value="F:protein histidine kinase activity"/>
    <property type="evidence" value="ECO:0007669"/>
    <property type="project" value="UniProtKB-EC"/>
</dbReference>
<feature type="transmembrane region" description="Helical" evidence="4">
    <location>
        <begin position="336"/>
        <end position="359"/>
    </location>
</feature>
<dbReference type="InterPro" id="IPR036890">
    <property type="entry name" value="HATPase_C_sf"/>
</dbReference>
<proteinExistence type="predicted"/>
<sequence length="582" mass="60972">MVVILVVLLGVALDPLHPLPNGPAAAMLAVQIVHSAPRLRWLRGPWSLAAQAMLFPWAGQGAPGLLAASVLLIVRGPARWVIFTGVVAVAGLLNLEDAYTCANAMVNALSQGLIVFGVTRLSDLRTELHAARGELATESVVAERERASLALDSVLGSSLSAIIGLAAKARTEKILALAREAAARARETPGPPVELPRSDLTPRLALPILIAAHTGFLIVSAIYLWEARPPAWLLPGALLAVTGVIGLQLYHSLPRPPGVRPPYAAWTLPAQLVLACLPLLSPDQPYPQLVGFAAGSVLVLRYGRAAWAMWSIFGAIILGVCATLLLRGVASGENLYWTFNAVAISTMFYGLALHTGLVFQVREARLALAEIAVAGERRRISRDVHDLLGYGLSAIVVKGELALRAPERAGQELAGIAQIARRALADLRAIPRDDDPGLSLETELASAREILTAAGVTVHLGTAPWPRVPQPVDALLAVVLREAVTNVLRHSRARHCHVEMAWAGELVTFRVTDDGVAEGGAGDREAEAGTGGQGIANLAGRVAAMGGRLEAGPVPGGGFELLVLQPAGLCGDTDGVEAVAGV</sequence>
<dbReference type="Gene3D" id="3.30.565.10">
    <property type="entry name" value="Histidine kinase-like ATPase, C-terminal domain"/>
    <property type="match status" value="1"/>
</dbReference>
<dbReference type="Gene3D" id="1.20.5.1930">
    <property type="match status" value="1"/>
</dbReference>
<evidence type="ECO:0000313" key="6">
    <source>
        <dbReference type="EMBL" id="MDP9848085.1"/>
    </source>
</evidence>
<dbReference type="Proteomes" id="UP001225356">
    <property type="component" value="Unassembled WGS sequence"/>
</dbReference>
<dbReference type="InterPro" id="IPR050482">
    <property type="entry name" value="Sensor_HK_TwoCompSys"/>
</dbReference>
<dbReference type="PANTHER" id="PTHR24421:SF63">
    <property type="entry name" value="SENSOR HISTIDINE KINASE DESK"/>
    <property type="match status" value="1"/>
</dbReference>
<keyword evidence="7" id="KW-1185">Reference proteome</keyword>
<dbReference type="InterPro" id="IPR011712">
    <property type="entry name" value="Sig_transdc_His_kin_sub3_dim/P"/>
</dbReference>
<evidence type="ECO:0000256" key="2">
    <source>
        <dbReference type="ARBA" id="ARBA00022777"/>
    </source>
</evidence>
<comment type="caution">
    <text evidence="6">The sequence shown here is derived from an EMBL/GenBank/DDBJ whole genome shotgun (WGS) entry which is preliminary data.</text>
</comment>
<organism evidence="6 7">
    <name type="scientific">Streptosporangium lutulentum</name>
    <dbReference type="NCBI Taxonomy" id="1461250"/>
    <lineage>
        <taxon>Bacteria</taxon>
        <taxon>Bacillati</taxon>
        <taxon>Actinomycetota</taxon>
        <taxon>Actinomycetes</taxon>
        <taxon>Streptosporangiales</taxon>
        <taxon>Streptosporangiaceae</taxon>
        <taxon>Streptosporangium</taxon>
    </lineage>
</organism>
<keyword evidence="4" id="KW-0472">Membrane</keyword>
<feature type="transmembrane region" description="Helical" evidence="4">
    <location>
        <begin position="231"/>
        <end position="251"/>
    </location>
</feature>
<feature type="transmembrane region" description="Helical" evidence="4">
    <location>
        <begin position="204"/>
        <end position="225"/>
    </location>
</feature>
<evidence type="ECO:0000313" key="7">
    <source>
        <dbReference type="Proteomes" id="UP001225356"/>
    </source>
</evidence>
<keyword evidence="4" id="KW-1133">Transmembrane helix</keyword>
<keyword evidence="2 6" id="KW-0418">Kinase</keyword>
<dbReference type="RefSeq" id="WP_307565140.1">
    <property type="nucleotide sequence ID" value="NZ_JAUSQU010000001.1"/>
</dbReference>
<accession>A0ABT9QMU8</accession>
<protein>
    <submittedName>
        <fullName evidence="6">Two-component system sensor histidine kinase DesK</fullName>
        <ecNumber evidence="6">2.7.13.3</ecNumber>
    </submittedName>
</protein>
<keyword evidence="1 6" id="KW-0808">Transferase</keyword>
<evidence type="ECO:0000256" key="3">
    <source>
        <dbReference type="ARBA" id="ARBA00023012"/>
    </source>
</evidence>
<dbReference type="SUPFAM" id="SSF55874">
    <property type="entry name" value="ATPase domain of HSP90 chaperone/DNA topoisomerase II/histidine kinase"/>
    <property type="match status" value="1"/>
</dbReference>
<reference evidence="6 7" key="1">
    <citation type="submission" date="2023-07" db="EMBL/GenBank/DDBJ databases">
        <title>Sequencing the genomes of 1000 actinobacteria strains.</title>
        <authorList>
            <person name="Klenk H.-P."/>
        </authorList>
    </citation>
    <scope>NUCLEOTIDE SEQUENCE [LARGE SCALE GENOMIC DNA]</scope>
    <source>
        <strain evidence="6 7">DSM 46740</strain>
    </source>
</reference>
<evidence type="ECO:0000256" key="4">
    <source>
        <dbReference type="SAM" id="Phobius"/>
    </source>
</evidence>
<gene>
    <name evidence="6" type="ORF">J2853_007296</name>
</gene>
<dbReference type="EMBL" id="JAUSQU010000001">
    <property type="protein sequence ID" value="MDP9848085.1"/>
    <property type="molecule type" value="Genomic_DNA"/>
</dbReference>
<keyword evidence="3" id="KW-0902">Two-component regulatory system</keyword>
<keyword evidence="4" id="KW-0812">Transmembrane</keyword>
<dbReference type="PANTHER" id="PTHR24421">
    <property type="entry name" value="NITRATE/NITRITE SENSOR PROTEIN NARX-RELATED"/>
    <property type="match status" value="1"/>
</dbReference>
<evidence type="ECO:0000256" key="1">
    <source>
        <dbReference type="ARBA" id="ARBA00022679"/>
    </source>
</evidence>
<dbReference type="CDD" id="cd16917">
    <property type="entry name" value="HATPase_UhpB-NarQ-NarX-like"/>
    <property type="match status" value="1"/>
</dbReference>
<dbReference type="Pfam" id="PF07730">
    <property type="entry name" value="HisKA_3"/>
    <property type="match status" value="1"/>
</dbReference>
<feature type="transmembrane region" description="Helical" evidence="4">
    <location>
        <begin position="310"/>
        <end position="330"/>
    </location>
</feature>
<name>A0ABT9QMU8_9ACTN</name>